<feature type="compositionally biased region" description="Basic and acidic residues" evidence="1">
    <location>
        <begin position="220"/>
        <end position="229"/>
    </location>
</feature>
<dbReference type="Proteomes" id="UP001054837">
    <property type="component" value="Unassembled WGS sequence"/>
</dbReference>
<reference evidence="2 3" key="1">
    <citation type="submission" date="2021-06" db="EMBL/GenBank/DDBJ databases">
        <title>Caerostris darwini draft genome.</title>
        <authorList>
            <person name="Kono N."/>
            <person name="Arakawa K."/>
        </authorList>
    </citation>
    <scope>NUCLEOTIDE SEQUENCE [LARGE SCALE GENOMIC DNA]</scope>
</reference>
<name>A0AAV4TM00_9ARAC</name>
<evidence type="ECO:0000313" key="3">
    <source>
        <dbReference type="Proteomes" id="UP001054837"/>
    </source>
</evidence>
<protein>
    <submittedName>
        <fullName evidence="2">Uncharacterized protein</fullName>
    </submittedName>
</protein>
<keyword evidence="3" id="KW-1185">Reference proteome</keyword>
<dbReference type="AlphaFoldDB" id="A0AAV4TM00"/>
<comment type="caution">
    <text evidence="2">The sequence shown here is derived from an EMBL/GenBank/DDBJ whole genome shotgun (WGS) entry which is preliminary data.</text>
</comment>
<dbReference type="EMBL" id="BPLQ01009867">
    <property type="protein sequence ID" value="GIY47104.1"/>
    <property type="molecule type" value="Genomic_DNA"/>
</dbReference>
<evidence type="ECO:0000313" key="2">
    <source>
        <dbReference type="EMBL" id="GIY47104.1"/>
    </source>
</evidence>
<sequence>MSFFEISHTDEMSHFSSVRRNFGESDSTLTNRISQFPETTVKIPILAIQNAQYNPMDTIPQTDSIHQIESLPSFDTLICDIESKNRSTSRNSLCRNRESNIFNLYETGNPNYFTDRVSLPSTSQIFVQNRESHEVKLCAMKFNEGKNTSKNMQVTDFSYGIADRVPYASSCIQTQQRNFGSGIINSTTEPRAWEYACPVTYSSETYNACNISTSTAAKESSVDFKEPSPDKPLSGNSSVLKQNLDTPVGKQKKKYINAVNVRSNSFGKIILNSMNVIMIRRDHMRAIFMTEHSLKLPTYANTFAPILAKTHMHVCIAIDALLLIQI</sequence>
<accession>A0AAV4TM00</accession>
<feature type="region of interest" description="Disordered" evidence="1">
    <location>
        <begin position="220"/>
        <end position="242"/>
    </location>
</feature>
<evidence type="ECO:0000256" key="1">
    <source>
        <dbReference type="SAM" id="MobiDB-lite"/>
    </source>
</evidence>
<proteinExistence type="predicted"/>
<gene>
    <name evidence="2" type="ORF">CDAR_455441</name>
</gene>
<organism evidence="2 3">
    <name type="scientific">Caerostris darwini</name>
    <dbReference type="NCBI Taxonomy" id="1538125"/>
    <lineage>
        <taxon>Eukaryota</taxon>
        <taxon>Metazoa</taxon>
        <taxon>Ecdysozoa</taxon>
        <taxon>Arthropoda</taxon>
        <taxon>Chelicerata</taxon>
        <taxon>Arachnida</taxon>
        <taxon>Araneae</taxon>
        <taxon>Araneomorphae</taxon>
        <taxon>Entelegynae</taxon>
        <taxon>Araneoidea</taxon>
        <taxon>Araneidae</taxon>
        <taxon>Caerostris</taxon>
    </lineage>
</organism>